<gene>
    <name evidence="1" type="ORF">Pyn_30210</name>
</gene>
<evidence type="ECO:0000313" key="2">
    <source>
        <dbReference type="Proteomes" id="UP000250321"/>
    </source>
</evidence>
<evidence type="ECO:0000313" key="1">
    <source>
        <dbReference type="EMBL" id="PQQ07314.1"/>
    </source>
</evidence>
<keyword evidence="2" id="KW-1185">Reference proteome</keyword>
<reference evidence="1 2" key="1">
    <citation type="submission" date="2018-02" db="EMBL/GenBank/DDBJ databases">
        <title>Draft genome of wild Prunus yedoensis var. nudiflora.</title>
        <authorList>
            <person name="Baek S."/>
            <person name="Kim J.-H."/>
            <person name="Choi K."/>
            <person name="Kim G.-B."/>
            <person name="Cho A."/>
            <person name="Jang H."/>
            <person name="Shin C.-H."/>
            <person name="Yu H.-J."/>
            <person name="Mun J.-H."/>
        </authorList>
    </citation>
    <scope>NUCLEOTIDE SEQUENCE [LARGE SCALE GENOMIC DNA]</scope>
    <source>
        <strain evidence="2">cv. Jeju island</strain>
        <tissue evidence="1">Leaf</tissue>
    </source>
</reference>
<dbReference type="AlphaFoldDB" id="A0A314YQU1"/>
<comment type="caution">
    <text evidence="1">The sequence shown here is derived from an EMBL/GenBank/DDBJ whole genome shotgun (WGS) entry which is preliminary data.</text>
</comment>
<accession>A0A314YQU1</accession>
<dbReference type="OrthoDB" id="1164960at2759"/>
<name>A0A314YQU1_PRUYE</name>
<dbReference type="Proteomes" id="UP000250321">
    <property type="component" value="Unassembled WGS sequence"/>
</dbReference>
<protein>
    <submittedName>
        <fullName evidence="1">Mucin-17-like</fullName>
    </submittedName>
</protein>
<dbReference type="EMBL" id="PJQY01000868">
    <property type="protein sequence ID" value="PQQ07314.1"/>
    <property type="molecule type" value="Genomic_DNA"/>
</dbReference>
<dbReference type="GO" id="GO:0005886">
    <property type="term" value="C:plasma membrane"/>
    <property type="evidence" value="ECO:0007669"/>
    <property type="project" value="TreeGrafter"/>
</dbReference>
<sequence>MDVIRKVLSLQVVLDYYNVQKFHNLPVSKPTRIITLLEAADKPSGQQGFVNITNGDTISIVSGAGSDQALVVRDVAADELSTISVVQINKNSANSMPT</sequence>
<dbReference type="PANTHER" id="PTHR32382:SF78">
    <property type="entry name" value="MUCIN-1-LIKE"/>
    <property type="match status" value="1"/>
</dbReference>
<dbReference type="PANTHER" id="PTHR32382">
    <property type="entry name" value="FASCICLIN-LIKE ARABINOGALACTAN PROTEIN"/>
    <property type="match status" value="1"/>
</dbReference>
<dbReference type="InterPro" id="IPR033254">
    <property type="entry name" value="Plant_FLA"/>
</dbReference>
<organism evidence="1 2">
    <name type="scientific">Prunus yedoensis var. nudiflora</name>
    <dbReference type="NCBI Taxonomy" id="2094558"/>
    <lineage>
        <taxon>Eukaryota</taxon>
        <taxon>Viridiplantae</taxon>
        <taxon>Streptophyta</taxon>
        <taxon>Embryophyta</taxon>
        <taxon>Tracheophyta</taxon>
        <taxon>Spermatophyta</taxon>
        <taxon>Magnoliopsida</taxon>
        <taxon>eudicotyledons</taxon>
        <taxon>Gunneridae</taxon>
        <taxon>Pentapetalae</taxon>
        <taxon>rosids</taxon>
        <taxon>fabids</taxon>
        <taxon>Rosales</taxon>
        <taxon>Rosaceae</taxon>
        <taxon>Amygdaloideae</taxon>
        <taxon>Amygdaleae</taxon>
        <taxon>Prunus</taxon>
    </lineage>
</organism>
<proteinExistence type="predicted"/>